<dbReference type="EMBL" id="VDEP01000100">
    <property type="protein sequence ID" value="KAA1132165.1"/>
    <property type="molecule type" value="Genomic_DNA"/>
</dbReference>
<organism evidence="3 4">
    <name type="scientific">Puccinia graminis f. sp. tritici</name>
    <dbReference type="NCBI Taxonomy" id="56615"/>
    <lineage>
        <taxon>Eukaryota</taxon>
        <taxon>Fungi</taxon>
        <taxon>Dikarya</taxon>
        <taxon>Basidiomycota</taxon>
        <taxon>Pucciniomycotina</taxon>
        <taxon>Pucciniomycetes</taxon>
        <taxon>Pucciniales</taxon>
        <taxon>Pucciniaceae</taxon>
        <taxon>Puccinia</taxon>
    </lineage>
</organism>
<feature type="region of interest" description="Disordered" evidence="1">
    <location>
        <begin position="21"/>
        <end position="61"/>
    </location>
</feature>
<dbReference type="PANTHER" id="PTHR38694:SF1">
    <property type="entry name" value="PEROXIN DOMAIN-CONTAINING PROTEIN"/>
    <property type="match status" value="1"/>
</dbReference>
<evidence type="ECO:0000313" key="3">
    <source>
        <dbReference type="EMBL" id="KAA1132165.1"/>
    </source>
</evidence>
<name>A0A5B0S482_PUCGR</name>
<feature type="region of interest" description="Disordered" evidence="1">
    <location>
        <begin position="290"/>
        <end position="313"/>
    </location>
</feature>
<protein>
    <submittedName>
        <fullName evidence="3">Uncharacterized protein</fullName>
    </submittedName>
</protein>
<keyword evidence="2" id="KW-0472">Membrane</keyword>
<gene>
    <name evidence="3" type="ORF">PGTUg99_002012</name>
</gene>
<sequence>MRIHRATRWLSRGGSNAKFIHDADAKSPLDTPSAEEFNKTPGNGPVDMLDKPSSSSSKPRSLRLEKRIFHNNISLSSTSTAVASKTLRGFVRYSRAAHQSFEDPDPGMDAQRPICVTFIPILFFSLVLSLILSARICVTFAIGFAFFLLDPIQNPVHHMQQRHDEGLDIAMKLLKKPKSPELPSTQTASDEEIDSDGVSTIELQPPHRKQSQIIILNFKIRYHLNSVVVAHLPLPPAERHQTLMKFAKKITNVAERASSDAGSVKSSSRNQSKTNKLLRAINDTCSTHLHSAPGSSIDEVTSLSSSNSPSTPKEIPQVFSVIMETCLATSRYIFSRTPVSRPNLSFYSGLGQSFKVRKSLFVIPLSQIVAMRKVSMLSLAGRLGRH</sequence>
<dbReference type="PANTHER" id="PTHR38694">
    <property type="entry name" value="CONSERVED EXPRESSED PROTEIN"/>
    <property type="match status" value="1"/>
</dbReference>
<keyword evidence="2" id="KW-1133">Transmembrane helix</keyword>
<keyword evidence="2" id="KW-0812">Transmembrane</keyword>
<evidence type="ECO:0000313" key="4">
    <source>
        <dbReference type="Proteomes" id="UP000325313"/>
    </source>
</evidence>
<evidence type="ECO:0000256" key="1">
    <source>
        <dbReference type="SAM" id="MobiDB-lite"/>
    </source>
</evidence>
<comment type="caution">
    <text evidence="3">The sequence shown here is derived from an EMBL/GenBank/DDBJ whole genome shotgun (WGS) entry which is preliminary data.</text>
</comment>
<feature type="compositionally biased region" description="Low complexity" evidence="1">
    <location>
        <begin position="301"/>
        <end position="312"/>
    </location>
</feature>
<dbReference type="Proteomes" id="UP000325313">
    <property type="component" value="Unassembled WGS sequence"/>
</dbReference>
<proteinExistence type="predicted"/>
<dbReference type="AlphaFoldDB" id="A0A5B0S482"/>
<dbReference type="InterPro" id="IPR021709">
    <property type="entry name" value="DUF3292"/>
</dbReference>
<feature type="transmembrane region" description="Helical" evidence="2">
    <location>
        <begin position="121"/>
        <end position="149"/>
    </location>
</feature>
<accession>A0A5B0S482</accession>
<evidence type="ECO:0000256" key="2">
    <source>
        <dbReference type="SAM" id="Phobius"/>
    </source>
</evidence>
<reference evidence="3 4" key="1">
    <citation type="submission" date="2019-05" db="EMBL/GenBank/DDBJ databases">
        <title>Emergence of the Ug99 lineage of the wheat stem rust pathogen through somatic hybridization.</title>
        <authorList>
            <person name="Li F."/>
            <person name="Upadhyaya N.M."/>
            <person name="Sperschneider J."/>
            <person name="Matny O."/>
            <person name="Nguyen-Phuc H."/>
            <person name="Mago R."/>
            <person name="Raley C."/>
            <person name="Miller M.E."/>
            <person name="Silverstein K.A.T."/>
            <person name="Henningsen E."/>
            <person name="Hirsch C.D."/>
            <person name="Visser B."/>
            <person name="Pretorius Z.A."/>
            <person name="Steffenson B.J."/>
            <person name="Schwessinger B."/>
            <person name="Dodds P.N."/>
            <person name="Figueroa M."/>
        </authorList>
    </citation>
    <scope>NUCLEOTIDE SEQUENCE [LARGE SCALE GENOMIC DNA]</scope>
    <source>
        <strain evidence="3 4">Ug99</strain>
    </source>
</reference>